<gene>
    <name evidence="1" type="ORF">KDK92_17380</name>
</gene>
<reference evidence="1" key="2">
    <citation type="submission" date="2021-04" db="EMBL/GenBank/DDBJ databases">
        <authorList>
            <person name="Dong X."/>
        </authorList>
    </citation>
    <scope>NUCLEOTIDE SEQUENCE</scope>
    <source>
        <strain evidence="1">ZWT</strain>
    </source>
</reference>
<sequence length="302" mass="36032">MDRIDGKKLKRYFNALPNFRTVENGESNYIYNYYNSDTKVKFSFQYYDELKSQNNIGRFTGLVFEVRCDKPHFYAIEAVAYVERACRELKMTIVPDEYSSVDVTDSSMDYELSHEYRVKEKFNNESRHYSFDELYEIWSRNSKKFMELSEDNGQEINTISQEVSYDIWKYHREKNVIADTLGDDYVVPNLFLMKRKDKGILYRTVTWKDCRAQIIPNCDYILIVQTRKKMFGGEDKKVSMIKYGQLIKHMNRFLEEYNCKSEKTKILTTEMVEYGIYTFDLLKGEDLSNWKRVGIEDVISVK</sequence>
<dbReference type="Proteomes" id="UP001056429">
    <property type="component" value="Unassembled WGS sequence"/>
</dbReference>
<organism evidence="1 2">
    <name type="scientific">Oceanirhabdus seepicola</name>
    <dbReference type="NCBI Taxonomy" id="2828781"/>
    <lineage>
        <taxon>Bacteria</taxon>
        <taxon>Bacillati</taxon>
        <taxon>Bacillota</taxon>
        <taxon>Clostridia</taxon>
        <taxon>Eubacteriales</taxon>
        <taxon>Clostridiaceae</taxon>
        <taxon>Oceanirhabdus</taxon>
    </lineage>
</organism>
<dbReference type="EMBL" id="JAGSOJ010000004">
    <property type="protein sequence ID" value="MCM1991510.1"/>
    <property type="molecule type" value="Genomic_DNA"/>
</dbReference>
<proteinExistence type="predicted"/>
<dbReference type="RefSeq" id="WP_250860630.1">
    <property type="nucleotide sequence ID" value="NZ_JAGSOJ010000004.1"/>
</dbReference>
<keyword evidence="2" id="KW-1185">Reference proteome</keyword>
<reference evidence="1" key="1">
    <citation type="journal article" date="2021" name="mSystems">
        <title>Bacteria and Archaea Synergistically Convert Glycine Betaine to Biogenic Methane in the Formosa Cold Seep of the South China Sea.</title>
        <authorList>
            <person name="Li L."/>
            <person name="Zhang W."/>
            <person name="Zhang S."/>
            <person name="Song L."/>
            <person name="Sun Q."/>
            <person name="Zhang H."/>
            <person name="Xiang H."/>
            <person name="Dong X."/>
        </authorList>
    </citation>
    <scope>NUCLEOTIDE SEQUENCE</scope>
    <source>
        <strain evidence="1">ZWT</strain>
    </source>
</reference>
<accession>A0A9J6P5U2</accession>
<name>A0A9J6P5U2_9CLOT</name>
<evidence type="ECO:0000313" key="2">
    <source>
        <dbReference type="Proteomes" id="UP001056429"/>
    </source>
</evidence>
<comment type="caution">
    <text evidence="1">The sequence shown here is derived from an EMBL/GenBank/DDBJ whole genome shotgun (WGS) entry which is preliminary data.</text>
</comment>
<evidence type="ECO:0000313" key="1">
    <source>
        <dbReference type="EMBL" id="MCM1991510.1"/>
    </source>
</evidence>
<protein>
    <submittedName>
        <fullName evidence="1">Uncharacterized protein</fullName>
    </submittedName>
</protein>
<dbReference type="AlphaFoldDB" id="A0A9J6P5U2"/>